<dbReference type="CDD" id="cd00190">
    <property type="entry name" value="Tryp_SPc"/>
    <property type="match status" value="1"/>
</dbReference>
<dbReference type="PRINTS" id="PR00722">
    <property type="entry name" value="CHYMOTRYPSIN"/>
</dbReference>
<dbReference type="InParanoid" id="A0A6J2XY55"/>
<protein>
    <submittedName>
        <fullName evidence="8">Proclotting enzyme-like</fullName>
    </submittedName>
</protein>
<keyword evidence="7" id="KW-1185">Reference proteome</keyword>
<evidence type="ECO:0000256" key="1">
    <source>
        <dbReference type="ARBA" id="ARBA00023157"/>
    </source>
</evidence>
<evidence type="ECO:0000256" key="2">
    <source>
        <dbReference type="ARBA" id="ARBA00024195"/>
    </source>
</evidence>
<dbReference type="FunFam" id="2.40.10.10:FF:000002">
    <property type="entry name" value="Transmembrane protease serine"/>
    <property type="match status" value="1"/>
</dbReference>
<reference evidence="8" key="1">
    <citation type="submission" date="2025-08" db="UniProtKB">
        <authorList>
            <consortium name="RefSeq"/>
        </authorList>
    </citation>
    <scope>IDENTIFICATION</scope>
    <source>
        <tissue evidence="8">Gonads</tissue>
    </source>
</reference>
<keyword evidence="3" id="KW-0645">Protease</keyword>
<proteinExistence type="inferred from homology"/>
<dbReference type="RefSeq" id="XP_030755690.1">
    <property type="nucleotide sequence ID" value="XM_030899830.1"/>
</dbReference>
<keyword evidence="1" id="KW-1015">Disulfide bond</keyword>
<dbReference type="OrthoDB" id="6339452at2759"/>
<dbReference type="PROSITE" id="PS00134">
    <property type="entry name" value="TRYPSIN_HIS"/>
    <property type="match status" value="1"/>
</dbReference>
<sequence length="366" mass="41029">MYIFLLCIFSLPIIISTENHTQGEHTCGRPLGTEFVLKSDRIVAGYDVGYYRYPWYAALIRQKQVSCGGALIGPKTILTAAHCFREFLETNKSTIKLEDVYTVKLGLYNICTSEPTVTEFKVQKVQVHELYLSKKPYFDICLLTLTNSTEKYHPICLPSATLTKKPKEGTVPGMGTLKYQGPMPCTLHEARLLIYPDDECRKMIKTTGNNDTAMKNAFCAGYMTGGTDTCQGDSGGPLQILDENGNFVLIGIVSFGFHCAVPGYLGLYTDTSQYINWIKEKSGLDLNFLHSLAHNDSSAPHHQYFNNSDESVESSESGPKKKKKHLNHEHPYKAPIRIIILRDSGLVSVKKSMVHYPVKRRNKNPT</sequence>
<dbReference type="Gene3D" id="2.40.10.10">
    <property type="entry name" value="Trypsin-like serine proteases"/>
    <property type="match status" value="1"/>
</dbReference>
<dbReference type="KEGG" id="soy:115882017"/>
<dbReference type="PANTHER" id="PTHR24252">
    <property type="entry name" value="ACROSIN-RELATED"/>
    <property type="match status" value="1"/>
</dbReference>
<gene>
    <name evidence="8" type="primary">LOC115882017</name>
</gene>
<dbReference type="GeneID" id="115882017"/>
<evidence type="ECO:0000313" key="8">
    <source>
        <dbReference type="RefSeq" id="XP_030755690.1"/>
    </source>
</evidence>
<dbReference type="Pfam" id="PF00089">
    <property type="entry name" value="Trypsin"/>
    <property type="match status" value="1"/>
</dbReference>
<accession>A0A6J2XY55</accession>
<organism evidence="7 8">
    <name type="scientific">Sitophilus oryzae</name>
    <name type="common">Rice weevil</name>
    <name type="synonym">Curculio oryzae</name>
    <dbReference type="NCBI Taxonomy" id="7048"/>
    <lineage>
        <taxon>Eukaryota</taxon>
        <taxon>Metazoa</taxon>
        <taxon>Ecdysozoa</taxon>
        <taxon>Arthropoda</taxon>
        <taxon>Hexapoda</taxon>
        <taxon>Insecta</taxon>
        <taxon>Pterygota</taxon>
        <taxon>Neoptera</taxon>
        <taxon>Endopterygota</taxon>
        <taxon>Coleoptera</taxon>
        <taxon>Polyphaga</taxon>
        <taxon>Cucujiformia</taxon>
        <taxon>Curculionidae</taxon>
        <taxon>Dryophthorinae</taxon>
        <taxon>Sitophilus</taxon>
    </lineage>
</organism>
<dbReference type="AlphaFoldDB" id="A0A6J2XY55"/>
<dbReference type="InterPro" id="IPR043504">
    <property type="entry name" value="Peptidase_S1_PA_chymotrypsin"/>
</dbReference>
<dbReference type="GO" id="GO:0006508">
    <property type="term" value="P:proteolysis"/>
    <property type="evidence" value="ECO:0007669"/>
    <property type="project" value="UniProtKB-KW"/>
</dbReference>
<dbReference type="PANTHER" id="PTHR24252:SF10">
    <property type="entry name" value="SERINE PROTEASE 56"/>
    <property type="match status" value="1"/>
</dbReference>
<dbReference type="PROSITE" id="PS00135">
    <property type="entry name" value="TRYPSIN_SER"/>
    <property type="match status" value="1"/>
</dbReference>
<dbReference type="InterPro" id="IPR001254">
    <property type="entry name" value="Trypsin_dom"/>
</dbReference>
<evidence type="ECO:0000256" key="4">
    <source>
        <dbReference type="SAM" id="MobiDB-lite"/>
    </source>
</evidence>
<feature type="signal peptide" evidence="5">
    <location>
        <begin position="1"/>
        <end position="23"/>
    </location>
</feature>
<keyword evidence="3" id="KW-0378">Hydrolase</keyword>
<dbReference type="InterPro" id="IPR018114">
    <property type="entry name" value="TRYPSIN_HIS"/>
</dbReference>
<dbReference type="InterPro" id="IPR009003">
    <property type="entry name" value="Peptidase_S1_PA"/>
</dbReference>
<keyword evidence="5" id="KW-0732">Signal</keyword>
<feature type="chain" id="PRO_5026755330" evidence="5">
    <location>
        <begin position="24"/>
        <end position="366"/>
    </location>
</feature>
<evidence type="ECO:0000256" key="5">
    <source>
        <dbReference type="SAM" id="SignalP"/>
    </source>
</evidence>
<comment type="similarity">
    <text evidence="2">Belongs to the peptidase S1 family. CLIP subfamily.</text>
</comment>
<dbReference type="GO" id="GO:0004252">
    <property type="term" value="F:serine-type endopeptidase activity"/>
    <property type="evidence" value="ECO:0007669"/>
    <property type="project" value="InterPro"/>
</dbReference>
<dbReference type="PROSITE" id="PS50240">
    <property type="entry name" value="TRYPSIN_DOM"/>
    <property type="match status" value="1"/>
</dbReference>
<keyword evidence="3" id="KW-0720">Serine protease</keyword>
<dbReference type="SMART" id="SM00020">
    <property type="entry name" value="Tryp_SPc"/>
    <property type="match status" value="1"/>
</dbReference>
<dbReference type="Proteomes" id="UP000504635">
    <property type="component" value="Unplaced"/>
</dbReference>
<feature type="domain" description="Peptidase S1" evidence="6">
    <location>
        <begin position="42"/>
        <end position="283"/>
    </location>
</feature>
<evidence type="ECO:0000259" key="6">
    <source>
        <dbReference type="PROSITE" id="PS50240"/>
    </source>
</evidence>
<dbReference type="SUPFAM" id="SSF50494">
    <property type="entry name" value="Trypsin-like serine proteases"/>
    <property type="match status" value="1"/>
</dbReference>
<dbReference type="InterPro" id="IPR001314">
    <property type="entry name" value="Peptidase_S1A"/>
</dbReference>
<evidence type="ECO:0000313" key="7">
    <source>
        <dbReference type="Proteomes" id="UP000504635"/>
    </source>
</evidence>
<evidence type="ECO:0000256" key="3">
    <source>
        <dbReference type="RuleBase" id="RU363034"/>
    </source>
</evidence>
<dbReference type="InterPro" id="IPR033116">
    <property type="entry name" value="TRYPSIN_SER"/>
</dbReference>
<name>A0A6J2XY55_SITOR</name>
<feature type="region of interest" description="Disordered" evidence="4">
    <location>
        <begin position="300"/>
        <end position="327"/>
    </location>
</feature>